<comment type="caution">
    <text evidence="2">The sequence shown here is derived from an EMBL/GenBank/DDBJ whole genome shotgun (WGS) entry which is preliminary data.</text>
</comment>
<keyword evidence="3" id="KW-1185">Reference proteome</keyword>
<name>A0A1J6J6L3_NICAT</name>
<reference evidence="2" key="1">
    <citation type="submission" date="2016-11" db="EMBL/GenBank/DDBJ databases">
        <title>The genome of Nicotiana attenuata.</title>
        <authorList>
            <person name="Xu S."/>
            <person name="Brockmoeller T."/>
            <person name="Gaquerel E."/>
            <person name="Navarro A."/>
            <person name="Kuhl H."/>
            <person name="Gase K."/>
            <person name="Ling Z."/>
            <person name="Zhou W."/>
            <person name="Kreitzer C."/>
            <person name="Stanke M."/>
            <person name="Tang H."/>
            <person name="Lyons E."/>
            <person name="Pandey P."/>
            <person name="Pandey S.P."/>
            <person name="Timmermann B."/>
            <person name="Baldwin I.T."/>
        </authorList>
    </citation>
    <scope>NUCLEOTIDE SEQUENCE [LARGE SCALE GENOMIC DNA]</scope>
    <source>
        <strain evidence="2">UT</strain>
    </source>
</reference>
<evidence type="ECO:0000259" key="1">
    <source>
        <dbReference type="Pfam" id="PF25761"/>
    </source>
</evidence>
<organism evidence="2 3">
    <name type="scientific">Nicotiana attenuata</name>
    <name type="common">Coyote tobacco</name>
    <dbReference type="NCBI Taxonomy" id="49451"/>
    <lineage>
        <taxon>Eukaryota</taxon>
        <taxon>Viridiplantae</taxon>
        <taxon>Streptophyta</taxon>
        <taxon>Embryophyta</taxon>
        <taxon>Tracheophyta</taxon>
        <taxon>Spermatophyta</taxon>
        <taxon>Magnoliopsida</taxon>
        <taxon>eudicotyledons</taxon>
        <taxon>Gunneridae</taxon>
        <taxon>Pentapetalae</taxon>
        <taxon>asterids</taxon>
        <taxon>lamiids</taxon>
        <taxon>Solanales</taxon>
        <taxon>Solanaceae</taxon>
        <taxon>Nicotianoideae</taxon>
        <taxon>Nicotianeae</taxon>
        <taxon>Nicotiana</taxon>
    </lineage>
</organism>
<dbReference type="EMBL" id="MJEQ01037184">
    <property type="protein sequence ID" value="OIT06523.1"/>
    <property type="molecule type" value="Genomic_DNA"/>
</dbReference>
<dbReference type="InterPro" id="IPR057984">
    <property type="entry name" value="PATROL1_C"/>
</dbReference>
<dbReference type="Gramene" id="OIT06523">
    <property type="protein sequence ID" value="OIT06523"/>
    <property type="gene ID" value="A4A49_05132"/>
</dbReference>
<dbReference type="AlphaFoldDB" id="A0A1J6J6L3"/>
<protein>
    <recommendedName>
        <fullName evidence="1">PATROL1-like C-terminal domain-containing protein</fullName>
    </recommendedName>
</protein>
<evidence type="ECO:0000313" key="2">
    <source>
        <dbReference type="EMBL" id="OIT06523.1"/>
    </source>
</evidence>
<gene>
    <name evidence="2" type="ORF">A4A49_05132</name>
</gene>
<accession>A0A1J6J6L3</accession>
<sequence length="513" mass="56851">MSCDSIIFAEMINEETNMAVPISVHINSDMTATLVFDEMPHSLSKVFADPQTKQNPSLLEFEHSTAGVILSVESANISDAFVISSKLNSGSDDEKIEEEDFVATNFNSQPLVIVTWDTKPEIERHESLSVAPIFSDLEKSGVASSLFDEMPDHSGAFPYSLISEKVAAQYMLLHFPFDPGSVARRVFDSIEIVFDNSLQLNLPYITPLSTMALGEKSMLPTAGQLLDTMSQPCDHSNMFLHELSAANILTPMVKYEWKNGNSSPTDNVFVESFRQIDTKSPWGGIGTIANGAIGVCAGHTAIFMSKVAGKLWVSEFIHELDMEFGCIVFDTLSDWVIFVIFYNCNRATASFPPDFGLPNCKWVDTGQVSDSFDIRQCSQIEFPSKKFPMARILVGNTAICLNHYYMFAICWCMDNWFDSGQGYKADSRGIDMGGKNSDNLTNSCASYRIDNFVWMLLDGGPSCALSDFDHDDDHNILNNLFVADGGGLPRLLVEDKARYASQILSLFFLQSES</sequence>
<evidence type="ECO:0000313" key="3">
    <source>
        <dbReference type="Proteomes" id="UP000187609"/>
    </source>
</evidence>
<feature type="domain" description="PATROL1-like C-terminal" evidence="1">
    <location>
        <begin position="449"/>
        <end position="512"/>
    </location>
</feature>
<dbReference type="Pfam" id="PF25761">
    <property type="entry name" value="TPR_PATROL1"/>
    <property type="match status" value="1"/>
</dbReference>
<dbReference type="Proteomes" id="UP000187609">
    <property type="component" value="Unassembled WGS sequence"/>
</dbReference>
<proteinExistence type="predicted"/>
<dbReference type="OMA" id="GNTAICL"/>